<comment type="caution">
    <text evidence="2">The sequence shown here is derived from an EMBL/GenBank/DDBJ whole genome shotgun (WGS) entry which is preliminary data.</text>
</comment>
<dbReference type="InterPro" id="IPR003018">
    <property type="entry name" value="GAF"/>
</dbReference>
<proteinExistence type="predicted"/>
<dbReference type="SUPFAM" id="SSF55781">
    <property type="entry name" value="GAF domain-like"/>
    <property type="match status" value="1"/>
</dbReference>
<evidence type="ECO:0000313" key="2">
    <source>
        <dbReference type="EMBL" id="GAA2366820.1"/>
    </source>
</evidence>
<name>A0ABP5U1E4_9ACTN</name>
<protein>
    <recommendedName>
        <fullName evidence="1">GAF domain-containing protein</fullName>
    </recommendedName>
</protein>
<evidence type="ECO:0000259" key="1">
    <source>
        <dbReference type="SMART" id="SM00065"/>
    </source>
</evidence>
<accession>A0ABP5U1E4</accession>
<reference evidence="3" key="1">
    <citation type="journal article" date="2019" name="Int. J. Syst. Evol. Microbiol.">
        <title>The Global Catalogue of Microorganisms (GCM) 10K type strain sequencing project: providing services to taxonomists for standard genome sequencing and annotation.</title>
        <authorList>
            <consortium name="The Broad Institute Genomics Platform"/>
            <consortium name="The Broad Institute Genome Sequencing Center for Infectious Disease"/>
            <person name="Wu L."/>
            <person name="Ma J."/>
        </authorList>
    </citation>
    <scope>NUCLEOTIDE SEQUENCE [LARGE SCALE GENOMIC DNA]</scope>
    <source>
        <strain evidence="3">JCM 3272</strain>
    </source>
</reference>
<dbReference type="EMBL" id="BAAARV010000065">
    <property type="protein sequence ID" value="GAA2366820.1"/>
    <property type="molecule type" value="Genomic_DNA"/>
</dbReference>
<evidence type="ECO:0000313" key="3">
    <source>
        <dbReference type="Proteomes" id="UP001501444"/>
    </source>
</evidence>
<dbReference type="InterPro" id="IPR011009">
    <property type="entry name" value="Kinase-like_dom_sf"/>
</dbReference>
<organism evidence="2 3">
    <name type="scientific">Dactylosporangium salmoneum</name>
    <dbReference type="NCBI Taxonomy" id="53361"/>
    <lineage>
        <taxon>Bacteria</taxon>
        <taxon>Bacillati</taxon>
        <taxon>Actinomycetota</taxon>
        <taxon>Actinomycetes</taxon>
        <taxon>Micromonosporales</taxon>
        <taxon>Micromonosporaceae</taxon>
        <taxon>Dactylosporangium</taxon>
    </lineage>
</organism>
<dbReference type="RefSeq" id="WP_344616474.1">
    <property type="nucleotide sequence ID" value="NZ_BAAARV010000065.1"/>
</dbReference>
<keyword evidence="3" id="KW-1185">Reference proteome</keyword>
<dbReference type="Proteomes" id="UP001501444">
    <property type="component" value="Unassembled WGS sequence"/>
</dbReference>
<dbReference type="SUPFAM" id="SSF56112">
    <property type="entry name" value="Protein kinase-like (PK-like)"/>
    <property type="match status" value="1"/>
</dbReference>
<gene>
    <name evidence="2" type="ORF">GCM10010170_065860</name>
</gene>
<feature type="domain" description="GAF" evidence="1">
    <location>
        <begin position="28"/>
        <end position="181"/>
    </location>
</feature>
<dbReference type="PANTHER" id="PTHR43102">
    <property type="entry name" value="SLR1143 PROTEIN"/>
    <property type="match status" value="1"/>
</dbReference>
<dbReference type="SMART" id="SM00065">
    <property type="entry name" value="GAF"/>
    <property type="match status" value="1"/>
</dbReference>
<dbReference type="Pfam" id="PF01590">
    <property type="entry name" value="GAF"/>
    <property type="match status" value="1"/>
</dbReference>
<dbReference type="Gene3D" id="3.30.450.40">
    <property type="match status" value="1"/>
</dbReference>
<sequence>MIDVLGTAAAVRDVARLHAVAATGLRARPEPWCDRVVELTAGLLGVPMVLLVLVERFRQIMPGATGLPEPFQRRREAPLSHSICQYVVGAGRSLAIADVRRHPVLHTSDAIGDLGVTAYAGAPVHGRDGHVLGALCVVDGAARDWSGRELAELRRAAARCTRRLQALGGSPPPARREPLVQAAVPAPPAGPASGGARLWTPGGLPAALTLDRRFPAQPGAAELTLAGRWNGEPVAVVIRTADHPGAVRRFRRRLGVAQAFRRRPPRLLVPEYRWHDDRALVVTRPLGEPLRRRGGTDWAAVTHLAALLSTWRPLPADAGRWTVDYAAWIARHERAGRLSGDEADRLAALVRRCLDDRTFAHGSLSPRHVIRLPSGRLALTGFTHAGMYLAGIDLAALAFDVPEPGIRRAIDARAVHADIVEPFAVNLLLHAADRAASPGGAVRVAALLDARRHARRLLADLGV</sequence>
<dbReference type="InterPro" id="IPR029016">
    <property type="entry name" value="GAF-like_dom_sf"/>
</dbReference>
<dbReference type="PANTHER" id="PTHR43102:SF2">
    <property type="entry name" value="GAF DOMAIN-CONTAINING PROTEIN"/>
    <property type="match status" value="1"/>
</dbReference>